<feature type="signal peptide" evidence="1">
    <location>
        <begin position="1"/>
        <end position="20"/>
    </location>
</feature>
<reference evidence="2 3" key="1">
    <citation type="submission" date="2015-09" db="EMBL/GenBank/DDBJ databases">
        <title>Host preference determinants of Valsa canker pathogens revealed by comparative genomics.</title>
        <authorList>
            <person name="Yin Z."/>
            <person name="Huang L."/>
        </authorList>
    </citation>
    <scope>NUCLEOTIDE SEQUENCE [LARGE SCALE GENOMIC DNA]</scope>
    <source>
        <strain evidence="2 3">03-1</strain>
    </source>
</reference>
<sequence length="66" mass="7066">MRPIAVITNVAALLAAGATALPAPTEGNVNGVEPRAIPKECQKYRFWSVGPLWECIDKYGKTRGPA</sequence>
<dbReference type="Proteomes" id="UP000283895">
    <property type="component" value="Unassembled WGS sequence"/>
</dbReference>
<gene>
    <name evidence="2" type="ORF">VMCG_07729</name>
</gene>
<keyword evidence="1" id="KW-0732">Signal</keyword>
<dbReference type="EMBL" id="LKEA01000033">
    <property type="protein sequence ID" value="ROV96232.1"/>
    <property type="molecule type" value="Genomic_DNA"/>
</dbReference>
<accession>A0A423VZ15</accession>
<proteinExistence type="predicted"/>
<dbReference type="AlphaFoldDB" id="A0A423VZ15"/>
<name>A0A423VZ15_9PEZI</name>
<dbReference type="OrthoDB" id="10406318at2759"/>
<comment type="caution">
    <text evidence="2">The sequence shown here is derived from an EMBL/GenBank/DDBJ whole genome shotgun (WGS) entry which is preliminary data.</text>
</comment>
<keyword evidence="3" id="KW-1185">Reference proteome</keyword>
<protein>
    <submittedName>
        <fullName evidence="2">Uncharacterized protein</fullName>
    </submittedName>
</protein>
<organism evidence="2 3">
    <name type="scientific">Cytospora schulzeri</name>
    <dbReference type="NCBI Taxonomy" id="448051"/>
    <lineage>
        <taxon>Eukaryota</taxon>
        <taxon>Fungi</taxon>
        <taxon>Dikarya</taxon>
        <taxon>Ascomycota</taxon>
        <taxon>Pezizomycotina</taxon>
        <taxon>Sordariomycetes</taxon>
        <taxon>Sordariomycetidae</taxon>
        <taxon>Diaporthales</taxon>
        <taxon>Cytosporaceae</taxon>
        <taxon>Cytospora</taxon>
    </lineage>
</organism>
<evidence type="ECO:0000313" key="3">
    <source>
        <dbReference type="Proteomes" id="UP000283895"/>
    </source>
</evidence>
<evidence type="ECO:0000313" key="2">
    <source>
        <dbReference type="EMBL" id="ROV96232.1"/>
    </source>
</evidence>
<feature type="chain" id="PRO_5018972593" evidence="1">
    <location>
        <begin position="21"/>
        <end position="66"/>
    </location>
</feature>
<evidence type="ECO:0000256" key="1">
    <source>
        <dbReference type="SAM" id="SignalP"/>
    </source>
</evidence>